<dbReference type="GO" id="GO:0005576">
    <property type="term" value="C:extracellular region"/>
    <property type="evidence" value="ECO:0007669"/>
    <property type="project" value="UniProtKB-SubCell"/>
</dbReference>
<reference evidence="8 9" key="1">
    <citation type="submission" date="2018-08" db="EMBL/GenBank/DDBJ databases">
        <title>Streptomyces NEAU-D10 sp. nov., a novel Actinomycete isolated from soil.</title>
        <authorList>
            <person name="Jin L."/>
        </authorList>
    </citation>
    <scope>NUCLEOTIDE SEQUENCE [LARGE SCALE GENOMIC DNA]</scope>
    <source>
        <strain evidence="8 9">NEAU-D10</strain>
    </source>
</reference>
<dbReference type="GO" id="GO:0009279">
    <property type="term" value="C:cell outer membrane"/>
    <property type="evidence" value="ECO:0007669"/>
    <property type="project" value="UniProtKB-SubCell"/>
</dbReference>
<evidence type="ECO:0000256" key="1">
    <source>
        <dbReference type="ARBA" id="ARBA00004196"/>
    </source>
</evidence>
<comment type="caution">
    <text evidence="8">The sequence shown here is derived from an EMBL/GenBank/DDBJ whole genome shotgun (WGS) entry which is preliminary data.</text>
</comment>
<evidence type="ECO:0000313" key="8">
    <source>
        <dbReference type="EMBL" id="REK90728.1"/>
    </source>
</evidence>
<dbReference type="InterPro" id="IPR003368">
    <property type="entry name" value="POMP_repeat"/>
</dbReference>
<sequence length="212" mass="20435">MAVCSVAAAPAAQAVEPTLVTCSEKALVDAVKAANLAGGGNLILAPFCTYSLTSAHSSGGAGGPAGLPNITTPISMTGLATDITRAPGVAPFRIIEVDGPSQNPEAHGQLTLTTVGISRGDAGIGVGGGIANLGGTVTATSASIHNNSAAYGGGIYSDTALTLVATGVKDNTAGVDGGGIYKNAGSVVLLADMFSGNTPNTCGANPPALPDC</sequence>
<evidence type="ECO:0000256" key="2">
    <source>
        <dbReference type="ARBA" id="ARBA00004442"/>
    </source>
</evidence>
<proteinExistence type="predicted"/>
<dbReference type="OrthoDB" id="3402873at2"/>
<keyword evidence="7" id="KW-0998">Cell outer membrane</keyword>
<keyword evidence="5" id="KW-0732">Signal</keyword>
<evidence type="ECO:0000313" key="9">
    <source>
        <dbReference type="Proteomes" id="UP000262477"/>
    </source>
</evidence>
<name>A0A371Q7P6_STRIH</name>
<dbReference type="Proteomes" id="UP000262477">
    <property type="component" value="Unassembled WGS sequence"/>
</dbReference>
<comment type="subcellular location">
    <subcellularLocation>
        <location evidence="1">Cell envelope</location>
    </subcellularLocation>
    <subcellularLocation>
        <location evidence="2">Cell outer membrane</location>
    </subcellularLocation>
    <subcellularLocation>
        <location evidence="3">Secreted</location>
    </subcellularLocation>
</comment>
<accession>A0A371Q7P6</accession>
<evidence type="ECO:0000256" key="3">
    <source>
        <dbReference type="ARBA" id="ARBA00004613"/>
    </source>
</evidence>
<keyword evidence="4" id="KW-0964">Secreted</keyword>
<evidence type="ECO:0008006" key="10">
    <source>
        <dbReference type="Google" id="ProtNLM"/>
    </source>
</evidence>
<gene>
    <name evidence="8" type="ORF">DY245_08620</name>
</gene>
<dbReference type="NCBIfam" id="TIGR01376">
    <property type="entry name" value="POMP_repeat"/>
    <property type="match status" value="1"/>
</dbReference>
<protein>
    <recommendedName>
        <fullName evidence="10">Right-handed parallel beta-helix repeat-containing protein</fullName>
    </recommendedName>
</protein>
<evidence type="ECO:0000256" key="6">
    <source>
        <dbReference type="ARBA" id="ARBA00023136"/>
    </source>
</evidence>
<dbReference type="AlphaFoldDB" id="A0A371Q7P6"/>
<evidence type="ECO:0000256" key="5">
    <source>
        <dbReference type="ARBA" id="ARBA00022729"/>
    </source>
</evidence>
<dbReference type="EMBL" id="QUAC01000058">
    <property type="protein sequence ID" value="REK90728.1"/>
    <property type="molecule type" value="Genomic_DNA"/>
</dbReference>
<evidence type="ECO:0000256" key="7">
    <source>
        <dbReference type="ARBA" id="ARBA00023237"/>
    </source>
</evidence>
<keyword evidence="6" id="KW-0472">Membrane</keyword>
<evidence type="ECO:0000256" key="4">
    <source>
        <dbReference type="ARBA" id="ARBA00022525"/>
    </source>
</evidence>
<organism evidence="8 9">
    <name type="scientific">Streptomyces inhibens</name>
    <dbReference type="NCBI Taxonomy" id="2293571"/>
    <lineage>
        <taxon>Bacteria</taxon>
        <taxon>Bacillati</taxon>
        <taxon>Actinomycetota</taxon>
        <taxon>Actinomycetes</taxon>
        <taxon>Kitasatosporales</taxon>
        <taxon>Streptomycetaceae</taxon>
        <taxon>Streptomyces</taxon>
    </lineage>
</organism>
<keyword evidence="9" id="KW-1185">Reference proteome</keyword>